<gene>
    <name evidence="2" type="ORF">QUW08_07890</name>
</gene>
<keyword evidence="3" id="KW-1185">Reference proteome</keyword>
<feature type="transmembrane region" description="Helical" evidence="1">
    <location>
        <begin position="399"/>
        <end position="422"/>
    </location>
</feature>
<dbReference type="NCBIfam" id="NF038403">
    <property type="entry name" value="perm_prefix_1"/>
    <property type="match status" value="1"/>
</dbReference>
<accession>A0ABT7UQQ4</accession>
<dbReference type="EMBL" id="JAUDCL010000012">
    <property type="protein sequence ID" value="MDM8201211.1"/>
    <property type="molecule type" value="Genomic_DNA"/>
</dbReference>
<feature type="transmembrane region" description="Helical" evidence="1">
    <location>
        <begin position="106"/>
        <end position="123"/>
    </location>
</feature>
<keyword evidence="1" id="KW-0472">Membrane</keyword>
<feature type="transmembrane region" description="Helical" evidence="1">
    <location>
        <begin position="80"/>
        <end position="100"/>
    </location>
</feature>
<sequence length="438" mass="47755">MLPNDRIAEYCRQAAEQIRWRRARPAVMWELEQHLQDQQETYIRQGYEQEQAARMAIEQMGDAREVGRALDRAHRPQTPWFPLIAVIVLLALGAALQVALTQQMMPLASYAVAAGLFALGYFGDISWLGKHAMELYLGALIIAAALLIGAEPVAGTAVFHLDPVSLYLCYMALLFPLVYGLFLYGMKGLGMRGILFSVLGYLPFALILWLVPTLSGLLIYSASAGVMLAAAIRKNWFGAKLGHPGLQIAAPVLLPVGALAVALLSVGGARLQVFLNPWQDAADAGLIYCRLRDVVAKAAFWGEGNADLSMIPDLSENYALLYGIQEFGLGAFAGLMLLVLAFGAFCIIGAMRQRSMLGTLLVLAAALTVTLQAFVYAYANLGYGLWDTLSFPFLSRGNTALQLDALLLGLMLGAMRTGAWIGDPKQPQRTVRFLRIER</sequence>
<keyword evidence="1" id="KW-1133">Transmembrane helix</keyword>
<dbReference type="Proteomes" id="UP001529380">
    <property type="component" value="Unassembled WGS sequence"/>
</dbReference>
<feature type="transmembrane region" description="Helical" evidence="1">
    <location>
        <begin position="248"/>
        <end position="269"/>
    </location>
</feature>
<feature type="transmembrane region" description="Helical" evidence="1">
    <location>
        <begin position="165"/>
        <end position="186"/>
    </location>
</feature>
<feature type="transmembrane region" description="Helical" evidence="1">
    <location>
        <begin position="135"/>
        <end position="159"/>
    </location>
</feature>
<evidence type="ECO:0000256" key="1">
    <source>
        <dbReference type="SAM" id="Phobius"/>
    </source>
</evidence>
<protein>
    <submittedName>
        <fullName evidence="2">Permease prefix domain 1-containing protein</fullName>
    </submittedName>
</protein>
<evidence type="ECO:0000313" key="2">
    <source>
        <dbReference type="EMBL" id="MDM8201211.1"/>
    </source>
</evidence>
<reference evidence="3" key="2">
    <citation type="submission" date="2023-06" db="EMBL/GenBank/DDBJ databases">
        <title>Identification and characterization of horizontal gene transfer across gut microbiota members of farm animals based on homology search.</title>
        <authorList>
            <person name="Zeman M."/>
            <person name="Kubasova T."/>
            <person name="Jahodarova E."/>
            <person name="Nykrynova M."/>
            <person name="Rychlik I."/>
        </authorList>
    </citation>
    <scope>NUCLEOTIDE SEQUENCE [LARGE SCALE GENOMIC DNA]</scope>
    <source>
        <strain evidence="3">ET340</strain>
    </source>
</reference>
<dbReference type="InterPro" id="IPR047928">
    <property type="entry name" value="Perm_prefix_1"/>
</dbReference>
<feature type="transmembrane region" description="Helical" evidence="1">
    <location>
        <begin position="217"/>
        <end position="236"/>
    </location>
</feature>
<proteinExistence type="predicted"/>
<reference evidence="2 3" key="3">
    <citation type="submission" date="2023-06" db="EMBL/GenBank/DDBJ databases">
        <authorList>
            <person name="Zeman M."/>
            <person name="Kubasova T."/>
            <person name="Jahodarova E."/>
            <person name="Nykrynova M."/>
            <person name="Rychlik I."/>
        </authorList>
    </citation>
    <scope>NUCLEOTIDE SEQUENCE [LARGE SCALE GENOMIC DNA]</scope>
    <source>
        <strain evidence="2 3">ET340</strain>
    </source>
</reference>
<comment type="caution">
    <text evidence="2">The sequence shown here is derived from an EMBL/GenBank/DDBJ whole genome shotgun (WGS) entry which is preliminary data.</text>
</comment>
<feature type="transmembrane region" description="Helical" evidence="1">
    <location>
        <begin position="327"/>
        <end position="348"/>
    </location>
</feature>
<keyword evidence="1" id="KW-0812">Transmembrane</keyword>
<evidence type="ECO:0000313" key="3">
    <source>
        <dbReference type="Proteomes" id="UP001529380"/>
    </source>
</evidence>
<reference evidence="2 3" key="1">
    <citation type="submission" date="2023-06" db="EMBL/GenBank/DDBJ databases">
        <title>Identification and characterization of horizontal gene transfer across gut microbiota members of farm animals based on homology search.</title>
        <authorList>
            <person name="Schwarzerova J."/>
            <person name="Nykrynova M."/>
            <person name="Jureckova K."/>
            <person name="Cejkova D."/>
            <person name="Rychlik I."/>
        </authorList>
    </citation>
    <scope>NUCLEOTIDE SEQUENCE [LARGE SCALE GENOMIC DNA]</scope>
    <source>
        <strain evidence="2 3">ET340</strain>
    </source>
</reference>
<organism evidence="2 3">
    <name type="scientific">Allofournierella massiliensis</name>
    <dbReference type="NCBI Taxonomy" id="1650663"/>
    <lineage>
        <taxon>Bacteria</taxon>
        <taxon>Bacillati</taxon>
        <taxon>Bacillota</taxon>
        <taxon>Clostridia</taxon>
        <taxon>Eubacteriales</taxon>
        <taxon>Oscillospiraceae</taxon>
        <taxon>Allofournierella</taxon>
    </lineage>
</organism>
<dbReference type="RefSeq" id="WP_289599861.1">
    <property type="nucleotide sequence ID" value="NZ_JAUDCL010000012.1"/>
</dbReference>
<name>A0ABT7UQQ4_9FIRM</name>
<feature type="transmembrane region" description="Helical" evidence="1">
    <location>
        <begin position="193"/>
        <end position="211"/>
    </location>
</feature>
<feature type="transmembrane region" description="Helical" evidence="1">
    <location>
        <begin position="360"/>
        <end position="379"/>
    </location>
</feature>